<accession>G4QLY0</accession>
<name>G4QLY0_GLANF</name>
<dbReference type="GO" id="GO:0008781">
    <property type="term" value="F:N-acylneuraminate cytidylyltransferase activity"/>
    <property type="evidence" value="ECO:0007669"/>
    <property type="project" value="TreeGrafter"/>
</dbReference>
<dbReference type="STRING" id="1085623.GNIT_2373"/>
<keyword evidence="3" id="KW-1185">Reference proteome</keyword>
<dbReference type="AlphaFoldDB" id="G4QLY0"/>
<dbReference type="SUPFAM" id="SSF53448">
    <property type="entry name" value="Nucleotide-diphospho-sugar transferases"/>
    <property type="match status" value="1"/>
</dbReference>
<reference evidence="2 3" key="1">
    <citation type="journal article" date="2011" name="J. Bacteriol.">
        <title>Complete genome sequence of seawater bacterium Glaciecola nitratireducens FR1064T.</title>
        <authorList>
            <person name="Bian F."/>
            <person name="Qin Q.L."/>
            <person name="Xie B.B."/>
            <person name="Shu Y.L."/>
            <person name="Zhang X.Y."/>
            <person name="Yu Y."/>
            <person name="Chen B."/>
            <person name="Chen X.L."/>
            <person name="Zhou B.C."/>
            <person name="Zhang Y.Z."/>
        </authorList>
    </citation>
    <scope>NUCLEOTIDE SEQUENCE [LARGE SCALE GENOMIC DNA]</scope>
    <source>
        <strain evidence="3">JCM 12485 / KCTC 12276 / FR1064</strain>
    </source>
</reference>
<dbReference type="HOGENOM" id="CLU_660110_0_0_6"/>
<protein>
    <submittedName>
        <fullName evidence="2">Putative CMP-N-acetlyneuraminic acid synthetase</fullName>
    </submittedName>
</protein>
<dbReference type="Gene3D" id="2.60.120.10">
    <property type="entry name" value="Jelly Rolls"/>
    <property type="match status" value="1"/>
</dbReference>
<feature type="domain" description="Cupin type-2" evidence="1">
    <location>
        <begin position="304"/>
        <end position="367"/>
    </location>
</feature>
<organism evidence="2 3">
    <name type="scientific">Glaciecola nitratireducens (strain JCM 12485 / KCTC 12276 / FR1064)</name>
    <dbReference type="NCBI Taxonomy" id="1085623"/>
    <lineage>
        <taxon>Bacteria</taxon>
        <taxon>Pseudomonadati</taxon>
        <taxon>Pseudomonadota</taxon>
        <taxon>Gammaproteobacteria</taxon>
        <taxon>Alteromonadales</taxon>
        <taxon>Alteromonadaceae</taxon>
        <taxon>Brumicola</taxon>
    </lineage>
</organism>
<sequence>MKVVAMIPARMGSKRIPKKNLRLLGERPLISYVVETAVNSGVFDAVYINSEDDIFSEIASEYGASFYQRPVEFATDETNNDAFLLDFCKNVSADIVIQILPTSPFITENEIVSFVSTMIEQKYNTLVSTVDHQIACMFGGKGVNFSPKEPHISSQDMQPVSSYATVLMGWNKDSFLQNMQSNGFGYHGPDGNTGYFTLKGFSTIDIDNEEDFKLAEIALQYIKSQASTQQPKYYQRQSGAKNHHSEADVPSILKIDGIEQSDFAHENLSLVHIPDLIANKNSELSWCHRLVNTESNSATLISQLPGQGNRKHYHPDWNEWWYIISGEWIWEIEGKETVVKQGDFVFMPKNKVHRITATGTKPAIRLAVSRADVAHVYPEIFEH</sequence>
<gene>
    <name evidence="2" type="primary">neuA</name>
    <name evidence="2" type="ordered locus">GNIT_2373</name>
</gene>
<dbReference type="RefSeq" id="WP_014109343.1">
    <property type="nucleotide sequence ID" value="NC_016041.1"/>
</dbReference>
<dbReference type="SUPFAM" id="SSF51182">
    <property type="entry name" value="RmlC-like cupins"/>
    <property type="match status" value="1"/>
</dbReference>
<dbReference type="InterPro" id="IPR011051">
    <property type="entry name" value="RmlC_Cupin_sf"/>
</dbReference>
<dbReference type="Pfam" id="PF07883">
    <property type="entry name" value="Cupin_2"/>
    <property type="match status" value="1"/>
</dbReference>
<dbReference type="CDD" id="cd02513">
    <property type="entry name" value="CMP-NeuAc_Synthase"/>
    <property type="match status" value="1"/>
</dbReference>
<dbReference type="eggNOG" id="COG1083">
    <property type="taxonomic scope" value="Bacteria"/>
</dbReference>
<dbReference type="InterPro" id="IPR014710">
    <property type="entry name" value="RmlC-like_jellyroll"/>
</dbReference>
<dbReference type="Pfam" id="PF02348">
    <property type="entry name" value="CTP_transf_3"/>
    <property type="match status" value="1"/>
</dbReference>
<evidence type="ECO:0000259" key="1">
    <source>
        <dbReference type="Pfam" id="PF07883"/>
    </source>
</evidence>
<dbReference type="InterPro" id="IPR003329">
    <property type="entry name" value="Cytidylyl_trans"/>
</dbReference>
<dbReference type="PANTHER" id="PTHR21485:SF6">
    <property type="entry name" value="N-ACYLNEURAMINATE CYTIDYLYLTRANSFERASE-RELATED"/>
    <property type="match status" value="1"/>
</dbReference>
<evidence type="ECO:0000313" key="2">
    <source>
        <dbReference type="EMBL" id="AEP30470.1"/>
    </source>
</evidence>
<dbReference type="EMBL" id="CP003060">
    <property type="protein sequence ID" value="AEP30470.1"/>
    <property type="molecule type" value="Genomic_DNA"/>
</dbReference>
<dbReference type="OrthoDB" id="9805604at2"/>
<dbReference type="PANTHER" id="PTHR21485">
    <property type="entry name" value="HAD SUPERFAMILY MEMBERS CMAS AND KDSC"/>
    <property type="match status" value="1"/>
</dbReference>
<dbReference type="Proteomes" id="UP000009282">
    <property type="component" value="Chromosome"/>
</dbReference>
<dbReference type="InterPro" id="IPR029044">
    <property type="entry name" value="Nucleotide-diphossugar_trans"/>
</dbReference>
<proteinExistence type="predicted"/>
<dbReference type="InterPro" id="IPR050793">
    <property type="entry name" value="CMP-NeuNAc_synthase"/>
</dbReference>
<dbReference type="Gene3D" id="3.90.550.10">
    <property type="entry name" value="Spore Coat Polysaccharide Biosynthesis Protein SpsA, Chain A"/>
    <property type="match status" value="1"/>
</dbReference>
<dbReference type="InterPro" id="IPR013096">
    <property type="entry name" value="Cupin_2"/>
</dbReference>
<evidence type="ECO:0000313" key="3">
    <source>
        <dbReference type="Proteomes" id="UP000009282"/>
    </source>
</evidence>
<dbReference type="KEGG" id="gni:GNIT_2373"/>